<evidence type="ECO:0000313" key="2">
    <source>
        <dbReference type="EMBL" id="JAP35649.1"/>
    </source>
</evidence>
<dbReference type="EMBL" id="GEDG01002747">
    <property type="protein sequence ID" value="JAP35649.1"/>
    <property type="molecule type" value="Transcribed_RNA"/>
</dbReference>
<feature type="region of interest" description="Disordered" evidence="1">
    <location>
        <begin position="24"/>
        <end position="87"/>
    </location>
</feature>
<feature type="compositionally biased region" description="Basic and acidic residues" evidence="1">
    <location>
        <begin position="50"/>
        <end position="59"/>
    </location>
</feature>
<feature type="compositionally biased region" description="Low complexity" evidence="1">
    <location>
        <begin position="65"/>
        <end position="85"/>
    </location>
</feature>
<organism evidence="2">
    <name type="scientific">Solanum chacoense</name>
    <name type="common">Chaco potato</name>
    <dbReference type="NCBI Taxonomy" id="4108"/>
    <lineage>
        <taxon>Eukaryota</taxon>
        <taxon>Viridiplantae</taxon>
        <taxon>Streptophyta</taxon>
        <taxon>Embryophyta</taxon>
        <taxon>Tracheophyta</taxon>
        <taxon>Spermatophyta</taxon>
        <taxon>Magnoliopsida</taxon>
        <taxon>eudicotyledons</taxon>
        <taxon>Gunneridae</taxon>
        <taxon>Pentapetalae</taxon>
        <taxon>asterids</taxon>
        <taxon>lamiids</taxon>
        <taxon>Solanales</taxon>
        <taxon>Solanaceae</taxon>
        <taxon>Solanoideae</taxon>
        <taxon>Solaneae</taxon>
        <taxon>Solanum</taxon>
    </lineage>
</organism>
<sequence length="553" mass="59763">METSEPTLAPQWLRSSKHVTSFVTASSPLHPDDAAPSKLAHKRSLSVNTDNKEWRRPAASDRAISSRTRWSSNSSNSPNFQSYNSFRNHHRDIDKDINNYRETSTLRNHRSRDFPDTSRKHHWEIFEEGLRQSPSMTSGRISEKWPRNLSNAGKIKLPDNNGMLASVCGADKAIECGIRPLVTEKRQASPGLGRVGSPGLGTRTQSIPTSPSGTTGNKLASALAVTTAVAGNDNSGLSSMKRAASSGLSSPIFSKSSGRCLNMAETVAKGLPCAQTISQVSQANHRLEELAMKQSRQLIPLVAKASVPNPSDKSRTKVELRQQIVSSSHPVGHSLSSVCISSRIHVYKPTRERNGVSSVVNSSLSPNIHSRGPNALLAVPVSASTHSPANIAAPSTFEPKPVGTMVQKKLSSQARSRNDFFDLMRKKSNAHGITQDQDASLSDETPRVEQSTEILGENTCNSDSSDGKNTDKSFSNCDAMLCSDEEEAALLRSMGWEENADEGGLTEEEISAFYKDVTKCINSKLSFKTMPGLQSKFILPLHSGIGGVGAISS</sequence>
<protein>
    <submittedName>
        <fullName evidence="2">Putative ovule protein</fullName>
    </submittedName>
</protein>
<feature type="compositionally biased region" description="Polar residues" evidence="1">
    <location>
        <begin position="202"/>
        <end position="216"/>
    </location>
</feature>
<dbReference type="PANTHER" id="PTHR34112">
    <property type="entry name" value="C-JUN-AMINO-TERMINAL KINASE-INTERACTING PROTEIN"/>
    <property type="match status" value="1"/>
</dbReference>
<accession>A0A0V0ISX9</accession>
<reference evidence="2" key="1">
    <citation type="submission" date="2015-12" db="EMBL/GenBank/DDBJ databases">
        <title>Gene expression during late stages of embryo sac development: a critical building block for successful pollen-pistil interactions.</title>
        <authorList>
            <person name="Liu Y."/>
            <person name="Joly V."/>
            <person name="Sabar M."/>
            <person name="Matton D.P."/>
        </authorList>
    </citation>
    <scope>NUCLEOTIDE SEQUENCE</scope>
</reference>
<proteinExistence type="predicted"/>
<dbReference type="AlphaFoldDB" id="A0A0V0ISX9"/>
<dbReference type="PANTHER" id="PTHR34112:SF15">
    <property type="match status" value="1"/>
</dbReference>
<name>A0A0V0ISX9_SOLCH</name>
<feature type="region of interest" description="Disordered" evidence="1">
    <location>
        <begin position="188"/>
        <end position="216"/>
    </location>
</feature>
<evidence type="ECO:0000256" key="1">
    <source>
        <dbReference type="SAM" id="MobiDB-lite"/>
    </source>
</evidence>